<reference evidence="1 2" key="1">
    <citation type="journal article" date="2019" name="Sci. Rep.">
        <title>Orb-weaving spider Araneus ventricosus genome elucidates the spidroin gene catalogue.</title>
        <authorList>
            <person name="Kono N."/>
            <person name="Nakamura H."/>
            <person name="Ohtoshi R."/>
            <person name="Moran D.A.P."/>
            <person name="Shinohara A."/>
            <person name="Yoshida Y."/>
            <person name="Fujiwara M."/>
            <person name="Mori M."/>
            <person name="Tomita M."/>
            <person name="Arakawa K."/>
        </authorList>
    </citation>
    <scope>NUCLEOTIDE SEQUENCE [LARGE SCALE GENOMIC DNA]</scope>
</reference>
<dbReference type="AlphaFoldDB" id="A0A4Y2G091"/>
<dbReference type="EMBL" id="BGPR01001096">
    <property type="protein sequence ID" value="GBM45324.1"/>
    <property type="molecule type" value="Genomic_DNA"/>
</dbReference>
<keyword evidence="2" id="KW-1185">Reference proteome</keyword>
<protein>
    <submittedName>
        <fullName evidence="1">Uncharacterized protein</fullName>
    </submittedName>
</protein>
<organism evidence="1 2">
    <name type="scientific">Araneus ventricosus</name>
    <name type="common">Orbweaver spider</name>
    <name type="synonym">Epeira ventricosa</name>
    <dbReference type="NCBI Taxonomy" id="182803"/>
    <lineage>
        <taxon>Eukaryota</taxon>
        <taxon>Metazoa</taxon>
        <taxon>Ecdysozoa</taxon>
        <taxon>Arthropoda</taxon>
        <taxon>Chelicerata</taxon>
        <taxon>Arachnida</taxon>
        <taxon>Araneae</taxon>
        <taxon>Araneomorphae</taxon>
        <taxon>Entelegynae</taxon>
        <taxon>Araneoidea</taxon>
        <taxon>Araneidae</taxon>
        <taxon>Araneus</taxon>
    </lineage>
</organism>
<gene>
    <name evidence="1" type="ORF">AVEN_54386_1</name>
</gene>
<evidence type="ECO:0000313" key="1">
    <source>
        <dbReference type="EMBL" id="GBM45324.1"/>
    </source>
</evidence>
<proteinExistence type="predicted"/>
<comment type="caution">
    <text evidence="1">The sequence shown here is derived from an EMBL/GenBank/DDBJ whole genome shotgun (WGS) entry which is preliminary data.</text>
</comment>
<evidence type="ECO:0000313" key="2">
    <source>
        <dbReference type="Proteomes" id="UP000499080"/>
    </source>
</evidence>
<dbReference type="Proteomes" id="UP000499080">
    <property type="component" value="Unassembled WGS sequence"/>
</dbReference>
<name>A0A4Y2G091_ARAVE</name>
<sequence length="87" mass="9384">MNVISYATAIPPENHSAGELESESAELHSRFVDIWSRGVHASGVDFDANSPFAINLTCGQPIKKPETVSPPLTSEWPCWATVCLIAS</sequence>
<accession>A0A4Y2G091</accession>